<dbReference type="Gene3D" id="2.60.40.10">
    <property type="entry name" value="Immunoglobulins"/>
    <property type="match status" value="2"/>
</dbReference>
<dbReference type="EMBL" id="JAAZNL010000016">
    <property type="protein sequence ID" value="NMB69884.1"/>
    <property type="molecule type" value="Genomic_DNA"/>
</dbReference>
<feature type="transmembrane region" description="Helical" evidence="1">
    <location>
        <begin position="20"/>
        <end position="42"/>
    </location>
</feature>
<dbReference type="AlphaFoldDB" id="A0A7X9DKI5"/>
<evidence type="ECO:0008006" key="4">
    <source>
        <dbReference type="Google" id="ProtNLM"/>
    </source>
</evidence>
<evidence type="ECO:0000256" key="1">
    <source>
        <dbReference type="SAM" id="Phobius"/>
    </source>
</evidence>
<reference evidence="2 3" key="1">
    <citation type="journal article" date="2020" name="Biotechnol. Biofuels">
        <title>New insights from the biogas microbiome by comprehensive genome-resolved metagenomics of nearly 1600 species originating from multiple anaerobic digesters.</title>
        <authorList>
            <person name="Campanaro S."/>
            <person name="Treu L."/>
            <person name="Rodriguez-R L.M."/>
            <person name="Kovalovszki A."/>
            <person name="Ziels R.M."/>
            <person name="Maus I."/>
            <person name="Zhu X."/>
            <person name="Kougias P.G."/>
            <person name="Basile A."/>
            <person name="Luo G."/>
            <person name="Schluter A."/>
            <person name="Konstantinidis K.T."/>
            <person name="Angelidaki I."/>
        </authorList>
    </citation>
    <scope>NUCLEOTIDE SEQUENCE [LARGE SCALE GENOMIC DNA]</scope>
    <source>
        <strain evidence="2">AS27yjCOA_165</strain>
    </source>
</reference>
<gene>
    <name evidence="2" type="ORF">GYA27_01625</name>
</gene>
<protein>
    <recommendedName>
        <fullName evidence="4">Bacterial Ig-like domain-containing protein</fullName>
    </recommendedName>
</protein>
<sequence length="243" mass="26845">MPRYPTNKTKITNEELNKKLFKTLLAIVGIVLLLVLSAVFFAPQVGSFFGLFSVNRNQPDDIAVIKPDQPVFSNIPKASKSNSITINGYTQPGYSVKLFVNGPEVARVIAGSDGIFTFNDIKLIDGQNTIFAKAIDDSNVESDSTNIFNIYVDKDKPKIELTSPKDGDKIKNLDKRITIIGSVNEKSQVKINDKIAIVKPDLSFEFLLGVQNEGNVKITVLAIDEAGNENKKEITVNYEKESF</sequence>
<dbReference type="Proteomes" id="UP000526033">
    <property type="component" value="Unassembled WGS sequence"/>
</dbReference>
<proteinExistence type="predicted"/>
<accession>A0A7X9DKI5</accession>
<evidence type="ECO:0000313" key="3">
    <source>
        <dbReference type="Proteomes" id="UP000526033"/>
    </source>
</evidence>
<keyword evidence="1" id="KW-1133">Transmembrane helix</keyword>
<evidence type="ECO:0000313" key="2">
    <source>
        <dbReference type="EMBL" id="NMB69884.1"/>
    </source>
</evidence>
<organism evidence="2 3">
    <name type="scientific">candidate division WWE3 bacterium</name>
    <dbReference type="NCBI Taxonomy" id="2053526"/>
    <lineage>
        <taxon>Bacteria</taxon>
        <taxon>Katanobacteria</taxon>
    </lineage>
</organism>
<name>A0A7X9DKI5_UNCKA</name>
<comment type="caution">
    <text evidence="2">The sequence shown here is derived from an EMBL/GenBank/DDBJ whole genome shotgun (WGS) entry which is preliminary data.</text>
</comment>
<dbReference type="Pfam" id="PF09136">
    <property type="entry name" value="Glucodextran_B"/>
    <property type="match status" value="1"/>
</dbReference>
<dbReference type="InterPro" id="IPR013783">
    <property type="entry name" value="Ig-like_fold"/>
</dbReference>
<keyword evidence="1" id="KW-0472">Membrane</keyword>
<keyword evidence="1" id="KW-0812">Transmembrane</keyword>